<protein>
    <submittedName>
        <fullName evidence="1">Uncharacterized protein</fullName>
    </submittedName>
</protein>
<name>A0A0A9BVX5_ARUDO</name>
<dbReference type="PROSITE" id="PS51257">
    <property type="entry name" value="PROKAR_LIPOPROTEIN"/>
    <property type="match status" value="1"/>
</dbReference>
<reference evidence="1" key="2">
    <citation type="journal article" date="2015" name="Data Brief">
        <title>Shoot transcriptome of the giant reed, Arundo donax.</title>
        <authorList>
            <person name="Barrero R.A."/>
            <person name="Guerrero F.D."/>
            <person name="Moolhuijzen P."/>
            <person name="Goolsby J.A."/>
            <person name="Tidwell J."/>
            <person name="Bellgard S.E."/>
            <person name="Bellgard M.I."/>
        </authorList>
    </citation>
    <scope>NUCLEOTIDE SEQUENCE</scope>
    <source>
        <tissue evidence="1">Shoot tissue taken approximately 20 cm above the soil surface</tissue>
    </source>
</reference>
<sequence>MARLPTKFFLVRNVYKVNLQFLHGLLACRKMNPYL</sequence>
<dbReference type="EMBL" id="GBRH01229726">
    <property type="protein sequence ID" value="JAD68169.1"/>
    <property type="molecule type" value="Transcribed_RNA"/>
</dbReference>
<accession>A0A0A9BVX5</accession>
<evidence type="ECO:0000313" key="1">
    <source>
        <dbReference type="EMBL" id="JAD68169.1"/>
    </source>
</evidence>
<reference evidence="1" key="1">
    <citation type="submission" date="2014-09" db="EMBL/GenBank/DDBJ databases">
        <authorList>
            <person name="Magalhaes I.L.F."/>
            <person name="Oliveira U."/>
            <person name="Santos F.R."/>
            <person name="Vidigal T.H.D.A."/>
            <person name="Brescovit A.D."/>
            <person name="Santos A.J."/>
        </authorList>
    </citation>
    <scope>NUCLEOTIDE SEQUENCE</scope>
    <source>
        <tissue evidence="1">Shoot tissue taken approximately 20 cm above the soil surface</tissue>
    </source>
</reference>
<proteinExistence type="predicted"/>
<organism evidence="1">
    <name type="scientific">Arundo donax</name>
    <name type="common">Giant reed</name>
    <name type="synonym">Donax arundinaceus</name>
    <dbReference type="NCBI Taxonomy" id="35708"/>
    <lineage>
        <taxon>Eukaryota</taxon>
        <taxon>Viridiplantae</taxon>
        <taxon>Streptophyta</taxon>
        <taxon>Embryophyta</taxon>
        <taxon>Tracheophyta</taxon>
        <taxon>Spermatophyta</taxon>
        <taxon>Magnoliopsida</taxon>
        <taxon>Liliopsida</taxon>
        <taxon>Poales</taxon>
        <taxon>Poaceae</taxon>
        <taxon>PACMAD clade</taxon>
        <taxon>Arundinoideae</taxon>
        <taxon>Arundineae</taxon>
        <taxon>Arundo</taxon>
    </lineage>
</organism>
<dbReference type="AlphaFoldDB" id="A0A0A9BVX5"/>